<dbReference type="RefSeq" id="XP_001580415.1">
    <property type="nucleotide sequence ID" value="XM_001580365.1"/>
</dbReference>
<dbReference type="KEGG" id="tva:5464955"/>
<dbReference type="SMR" id="A2DJM9"/>
<keyword evidence="1" id="KW-0812">Transmembrane</keyword>
<reference evidence="2" key="2">
    <citation type="journal article" date="2007" name="Science">
        <title>Draft genome sequence of the sexually transmitted pathogen Trichomonas vaginalis.</title>
        <authorList>
            <person name="Carlton J.M."/>
            <person name="Hirt R.P."/>
            <person name="Silva J.C."/>
            <person name="Delcher A.L."/>
            <person name="Schatz M."/>
            <person name="Zhao Q."/>
            <person name="Wortman J.R."/>
            <person name="Bidwell S.L."/>
            <person name="Alsmark U.C.M."/>
            <person name="Besteiro S."/>
            <person name="Sicheritz-Ponten T."/>
            <person name="Noel C.J."/>
            <person name="Dacks J.B."/>
            <person name="Foster P.G."/>
            <person name="Simillion C."/>
            <person name="Van de Peer Y."/>
            <person name="Miranda-Saavedra D."/>
            <person name="Barton G.J."/>
            <person name="Westrop G.D."/>
            <person name="Mueller S."/>
            <person name="Dessi D."/>
            <person name="Fiori P.L."/>
            <person name="Ren Q."/>
            <person name="Paulsen I."/>
            <person name="Zhang H."/>
            <person name="Bastida-Corcuera F.D."/>
            <person name="Simoes-Barbosa A."/>
            <person name="Brown M.T."/>
            <person name="Hayes R.D."/>
            <person name="Mukherjee M."/>
            <person name="Okumura C.Y."/>
            <person name="Schneider R."/>
            <person name="Smith A.J."/>
            <person name="Vanacova S."/>
            <person name="Villalvazo M."/>
            <person name="Haas B.J."/>
            <person name="Pertea M."/>
            <person name="Feldblyum T.V."/>
            <person name="Utterback T.R."/>
            <person name="Shu C.L."/>
            <person name="Osoegawa K."/>
            <person name="de Jong P.J."/>
            <person name="Hrdy I."/>
            <person name="Horvathova L."/>
            <person name="Zubacova Z."/>
            <person name="Dolezal P."/>
            <person name="Malik S.B."/>
            <person name="Logsdon J.M. Jr."/>
            <person name="Henze K."/>
            <person name="Gupta A."/>
            <person name="Wang C.C."/>
            <person name="Dunne R.L."/>
            <person name="Upcroft J.A."/>
            <person name="Upcroft P."/>
            <person name="White O."/>
            <person name="Salzberg S.L."/>
            <person name="Tang P."/>
            <person name="Chiu C.-H."/>
            <person name="Lee Y.-S."/>
            <person name="Embley T.M."/>
            <person name="Coombs G.H."/>
            <person name="Mottram J.C."/>
            <person name="Tachezy J."/>
            <person name="Fraser-Liggett C.M."/>
            <person name="Johnson P.J."/>
        </authorList>
    </citation>
    <scope>NUCLEOTIDE SEQUENCE [LARGE SCALE GENOMIC DNA]</scope>
    <source>
        <strain evidence="2">G3</strain>
    </source>
</reference>
<dbReference type="VEuPathDB" id="TrichDB:TVAGG3_1035540"/>
<sequence length="243" mass="28399">MYLKGINQDTYTLYEMPENRNAGAYFHKNSGLITFKSDKEVLISVGFTTFQGSCEERLITNDHRFSRNVKSDTKKVYCIFNSLPGTQRYRLYSNSSYIDFNALLYPRYPEYRDVYWHQYDFLLEHSSAIFIQYYVSHYYRKATAYIKINGDKYSKHYCYEWVNNLSEPQFLTPSTYLGISVGAIVGIIFGAIIGVGAIIFLIVFLAKDRYLRDSLISWFFAPCQCDCEKPTGFDTIVEYSYSE</sequence>
<proteinExistence type="predicted"/>
<evidence type="ECO:0000256" key="1">
    <source>
        <dbReference type="SAM" id="Phobius"/>
    </source>
</evidence>
<evidence type="ECO:0000313" key="3">
    <source>
        <dbReference type="Proteomes" id="UP000001542"/>
    </source>
</evidence>
<dbReference type="VEuPathDB" id="TrichDB:TVAG_101470"/>
<reference evidence="2" key="1">
    <citation type="submission" date="2006-10" db="EMBL/GenBank/DDBJ databases">
        <authorList>
            <person name="Amadeo P."/>
            <person name="Zhao Q."/>
            <person name="Wortman J."/>
            <person name="Fraser-Liggett C."/>
            <person name="Carlton J."/>
        </authorList>
    </citation>
    <scope>NUCLEOTIDE SEQUENCE</scope>
    <source>
        <strain evidence="2">G3</strain>
    </source>
</reference>
<dbReference type="AlphaFoldDB" id="A2DJM9"/>
<organism evidence="2 3">
    <name type="scientific">Trichomonas vaginalis (strain ATCC PRA-98 / G3)</name>
    <dbReference type="NCBI Taxonomy" id="412133"/>
    <lineage>
        <taxon>Eukaryota</taxon>
        <taxon>Metamonada</taxon>
        <taxon>Parabasalia</taxon>
        <taxon>Trichomonadida</taxon>
        <taxon>Trichomonadidae</taxon>
        <taxon>Trichomonas</taxon>
    </lineage>
</organism>
<keyword evidence="1" id="KW-1133">Transmembrane helix</keyword>
<feature type="transmembrane region" description="Helical" evidence="1">
    <location>
        <begin position="176"/>
        <end position="206"/>
    </location>
</feature>
<gene>
    <name evidence="2" type="ORF">TVAG_101470</name>
</gene>
<dbReference type="EMBL" id="DS113208">
    <property type="protein sequence ID" value="EAY19429.1"/>
    <property type="molecule type" value="Genomic_DNA"/>
</dbReference>
<keyword evidence="1" id="KW-0472">Membrane</keyword>
<name>A2DJM9_TRIV3</name>
<evidence type="ECO:0000313" key="2">
    <source>
        <dbReference type="EMBL" id="EAY19429.1"/>
    </source>
</evidence>
<dbReference type="Proteomes" id="UP000001542">
    <property type="component" value="Unassembled WGS sequence"/>
</dbReference>
<protein>
    <submittedName>
        <fullName evidence="2">Uncharacterized protein</fullName>
    </submittedName>
</protein>
<keyword evidence="3" id="KW-1185">Reference proteome</keyword>
<accession>A2DJM9</accession>
<dbReference type="InParanoid" id="A2DJM9"/>